<dbReference type="Pfam" id="PF16539">
    <property type="entry name" value="FlgT_M"/>
    <property type="match status" value="1"/>
</dbReference>
<dbReference type="Pfam" id="PF16538">
    <property type="entry name" value="FlgT_C"/>
    <property type="match status" value="1"/>
</dbReference>
<keyword evidence="1" id="KW-1133">Transmembrane helix</keyword>
<keyword evidence="5" id="KW-0969">Cilium</keyword>
<evidence type="ECO:0000256" key="1">
    <source>
        <dbReference type="SAM" id="Phobius"/>
    </source>
</evidence>
<reference evidence="6" key="2">
    <citation type="submission" date="2019-06" db="EMBL/GenBank/DDBJ databases">
        <title>Co-occurence of chitin degradation, pigmentation and bioactivity in marine Pseudoalteromonas.</title>
        <authorList>
            <person name="Sonnenschein E.C."/>
            <person name="Bech P.K."/>
        </authorList>
    </citation>
    <scope>NUCLEOTIDE SEQUENCE [LARGE SCALE GENOMIC DNA]</scope>
    <source>
        <strain evidence="6">S2897</strain>
    </source>
</reference>
<comment type="caution">
    <text evidence="5">The sequence shown here is derived from an EMBL/GenBank/DDBJ whole genome shotgun (WGS) entry which is preliminary data.</text>
</comment>
<feature type="transmembrane region" description="Helical" evidence="1">
    <location>
        <begin position="49"/>
        <end position="67"/>
    </location>
</feature>
<organism evidence="5 6">
    <name type="scientific">Pseudoalteromonas ruthenica</name>
    <dbReference type="NCBI Taxonomy" id="151081"/>
    <lineage>
        <taxon>Bacteria</taxon>
        <taxon>Pseudomonadati</taxon>
        <taxon>Pseudomonadota</taxon>
        <taxon>Gammaproteobacteria</taxon>
        <taxon>Alteromonadales</taxon>
        <taxon>Pseudoalteromonadaceae</taxon>
        <taxon>Pseudoalteromonas</taxon>
    </lineage>
</organism>
<sequence length="460" mass="51758">MAYSTCLSNTLLQPSMLHVLISSIIIRSMFCSTLIVSKPMLSSMHDKCHYYRGVGMFFAIFVARTYLGGITMRYLASVCALMIALISPSVSAQWLQTTGVATLEDGDTETARANAVSDAIKQALLYSGLELSSVQTLTNGVLTQDHLSLQAHGQVQQMQLLEEQQSDGMISVTMQIEVLDNPQQCPEQDFISHFALTRTALDNPQQARYGQIFDVAPAFTKQLYAIMSQTQLAMLPIPYFKEAVDVSPFFTQQFQYDENVLEYIRDKSNSQYVLLSQITDISTGKQLNNDYAFWQDESYNRYFNVEFALFDALSFEKIWQKAYQTQGPWQFEKTARIDVNSGTFWQSQYGRAITALSEKVMFDLNNELRCLPTRGLIQHIDGDQVVVNLGKANGLVMGQQLTLAHSSNLTTYAGKHLPRQVTTLHRVEVNQLYQHSAIATNIGKRPLANIQLNDLVLLSQ</sequence>
<dbReference type="Pfam" id="PF16548">
    <property type="entry name" value="FlgT_N"/>
    <property type="match status" value="1"/>
</dbReference>
<evidence type="ECO:0000259" key="2">
    <source>
        <dbReference type="Pfam" id="PF16538"/>
    </source>
</evidence>
<dbReference type="EMBL" id="PNCG01000004">
    <property type="protein sequence ID" value="TMP87886.1"/>
    <property type="molecule type" value="Genomic_DNA"/>
</dbReference>
<protein>
    <submittedName>
        <fullName evidence="5">Flagellar biosynthesis protein FlgT</fullName>
    </submittedName>
</protein>
<feature type="domain" description="Flagellar assembly protein T middle" evidence="3">
    <location>
        <begin position="183"/>
        <end position="339"/>
    </location>
</feature>
<feature type="domain" description="Flagellar assembly protein T C-terminal" evidence="2">
    <location>
        <begin position="382"/>
        <end position="457"/>
    </location>
</feature>
<feature type="transmembrane region" description="Helical" evidence="1">
    <location>
        <begin position="17"/>
        <end position="37"/>
    </location>
</feature>
<evidence type="ECO:0000313" key="5">
    <source>
        <dbReference type="EMBL" id="TMP87886.1"/>
    </source>
</evidence>
<keyword evidence="5" id="KW-0282">Flagellum</keyword>
<dbReference type="InterPro" id="IPR038180">
    <property type="entry name" value="FlgT_N_sf"/>
</dbReference>
<reference evidence="5 6" key="1">
    <citation type="submission" date="2017-12" db="EMBL/GenBank/DDBJ databases">
        <authorList>
            <person name="Paulsen S."/>
            <person name="Gram L.K."/>
        </authorList>
    </citation>
    <scope>NUCLEOTIDE SEQUENCE [LARGE SCALE GENOMIC DNA]</scope>
    <source>
        <strain evidence="5 6">S2897</strain>
    </source>
</reference>
<dbReference type="AlphaFoldDB" id="A0A5S3Z8L8"/>
<dbReference type="Gene3D" id="2.40.10.410">
    <property type="entry name" value="FlgT, C-terminal domain"/>
    <property type="match status" value="1"/>
</dbReference>
<keyword evidence="1" id="KW-0472">Membrane</keyword>
<dbReference type="InterPro" id="IPR032388">
    <property type="entry name" value="FlgT_C"/>
</dbReference>
<evidence type="ECO:0000259" key="3">
    <source>
        <dbReference type="Pfam" id="PF16539"/>
    </source>
</evidence>
<evidence type="ECO:0000259" key="4">
    <source>
        <dbReference type="Pfam" id="PF16548"/>
    </source>
</evidence>
<dbReference type="Gene3D" id="3.40.50.10610">
    <property type="entry name" value="ABC-type transport auxiliary lipoprotein component"/>
    <property type="match status" value="1"/>
</dbReference>
<dbReference type="Proteomes" id="UP000305874">
    <property type="component" value="Unassembled WGS sequence"/>
</dbReference>
<feature type="domain" description="Flagellar assembly protein T N-terminal" evidence="4">
    <location>
        <begin position="93"/>
        <end position="178"/>
    </location>
</feature>
<keyword evidence="5" id="KW-0966">Cell projection</keyword>
<accession>A0A5S3Z8L8</accession>
<dbReference type="InterPro" id="IPR032370">
    <property type="entry name" value="FlgT_N"/>
</dbReference>
<keyword evidence="1" id="KW-0812">Transmembrane</keyword>
<dbReference type="InterPro" id="IPR032386">
    <property type="entry name" value="FlgT_M"/>
</dbReference>
<dbReference type="Gene3D" id="3.30.1660.40">
    <property type="entry name" value="FlgT, N-terminal domain"/>
    <property type="match status" value="1"/>
</dbReference>
<gene>
    <name evidence="5" type="ORF">CWC05_06240</name>
</gene>
<dbReference type="InterPro" id="IPR038165">
    <property type="entry name" value="FlgT_C_sf"/>
</dbReference>
<proteinExistence type="predicted"/>
<evidence type="ECO:0000313" key="6">
    <source>
        <dbReference type="Proteomes" id="UP000305874"/>
    </source>
</evidence>
<name>A0A5S3Z8L8_9GAMM</name>
<dbReference type="STRING" id="151081.TW72_15395"/>